<dbReference type="InterPro" id="IPR025309">
    <property type="entry name" value="KTSC_dom"/>
</dbReference>
<proteinExistence type="predicted"/>
<dbReference type="AlphaFoldDB" id="A0A0N7GXX9"/>
<dbReference type="Pfam" id="PF13619">
    <property type="entry name" value="KTSC"/>
    <property type="match status" value="1"/>
</dbReference>
<organism evidence="2 3">
    <name type="scientific">Acinetobacter equi</name>
    <dbReference type="NCBI Taxonomy" id="1324350"/>
    <lineage>
        <taxon>Bacteria</taxon>
        <taxon>Pseudomonadati</taxon>
        <taxon>Pseudomonadota</taxon>
        <taxon>Gammaproteobacteria</taxon>
        <taxon>Moraxellales</taxon>
        <taxon>Moraxellaceae</taxon>
        <taxon>Acinetobacter</taxon>
    </lineage>
</organism>
<dbReference type="Proteomes" id="UP000064939">
    <property type="component" value="Chromosome"/>
</dbReference>
<sequence length="68" mass="8090">MLKTIVVKSWKYSATSKHLKIFYTDGTADLFHPVPEFIFNSLSRALDKRTFIEKYLEYNLQFTRISIQ</sequence>
<dbReference type="KEGG" id="aei:AOY20_10715"/>
<dbReference type="EMBL" id="CP012808">
    <property type="protein sequence ID" value="ALH95963.1"/>
    <property type="molecule type" value="Genomic_DNA"/>
</dbReference>
<protein>
    <submittedName>
        <fullName evidence="2">Lysine tRNA synthetase</fullName>
    </submittedName>
</protein>
<dbReference type="GO" id="GO:0004812">
    <property type="term" value="F:aminoacyl-tRNA ligase activity"/>
    <property type="evidence" value="ECO:0007669"/>
    <property type="project" value="UniProtKB-KW"/>
</dbReference>
<evidence type="ECO:0000313" key="3">
    <source>
        <dbReference type="Proteomes" id="UP000064939"/>
    </source>
</evidence>
<keyword evidence="3" id="KW-1185">Reference proteome</keyword>
<dbReference type="OrthoDB" id="6697407at2"/>
<gene>
    <name evidence="2" type="ORF">AOY20_10715</name>
</gene>
<accession>A0A0N7GXX9</accession>
<keyword evidence="2" id="KW-0030">Aminoacyl-tRNA synthetase</keyword>
<keyword evidence="2" id="KW-0436">Ligase</keyword>
<name>A0A0N7GXX9_9GAMM</name>
<dbReference type="RefSeq" id="WP_054581851.1">
    <property type="nucleotide sequence ID" value="NZ_CP012808.1"/>
</dbReference>
<reference evidence="2 3" key="1">
    <citation type="journal article" date="2015" name="Int. J. Syst. Evol. Microbiol.">
        <title>Acinetobacter equi sp. nov. isolated from horse faeces.</title>
        <authorList>
            <person name="Poppel M.T."/>
            <person name="Skiebe E."/>
            <person name="Laue M."/>
            <person name="Bergmann H."/>
            <person name="Ebersberger I."/>
            <person name="Garn T."/>
            <person name="Fruth A."/>
            <person name="Baumgardt S."/>
            <person name="Busse H.J."/>
            <person name="Wilharm G."/>
        </authorList>
    </citation>
    <scope>NUCLEOTIDE SEQUENCE [LARGE SCALE GENOMIC DNA]</scope>
    <source>
        <strain evidence="2 3">114</strain>
    </source>
</reference>
<evidence type="ECO:0000259" key="1">
    <source>
        <dbReference type="Pfam" id="PF13619"/>
    </source>
</evidence>
<feature type="domain" description="KTSC" evidence="1">
    <location>
        <begin position="7"/>
        <end position="56"/>
    </location>
</feature>
<evidence type="ECO:0000313" key="2">
    <source>
        <dbReference type="EMBL" id="ALH95963.1"/>
    </source>
</evidence>